<dbReference type="InterPro" id="IPR000644">
    <property type="entry name" value="CBS_dom"/>
</dbReference>
<dbReference type="RefSeq" id="WP_133581393.1">
    <property type="nucleotide sequence ID" value="NZ_SNYJ01000014.1"/>
</dbReference>
<dbReference type="InterPro" id="IPR046342">
    <property type="entry name" value="CBS_dom_sf"/>
</dbReference>
<dbReference type="OrthoDB" id="384703at2"/>
<dbReference type="CDD" id="cd09834">
    <property type="entry name" value="CBS_pair_bac"/>
    <property type="match status" value="1"/>
</dbReference>
<evidence type="ECO:0000259" key="3">
    <source>
        <dbReference type="PROSITE" id="PS51371"/>
    </source>
</evidence>
<comment type="caution">
    <text evidence="4">The sequence shown here is derived from an EMBL/GenBank/DDBJ whole genome shotgun (WGS) entry which is preliminary data.</text>
</comment>
<dbReference type="Proteomes" id="UP000295632">
    <property type="component" value="Unassembled WGS sequence"/>
</dbReference>
<reference evidence="4 5" key="1">
    <citation type="submission" date="2019-03" db="EMBL/GenBank/DDBJ databases">
        <title>Genomic Encyclopedia of Type Strains, Phase IV (KMG-IV): sequencing the most valuable type-strain genomes for metagenomic binning, comparative biology and taxonomic classification.</title>
        <authorList>
            <person name="Goeker M."/>
        </authorList>
    </citation>
    <scope>NUCLEOTIDE SEQUENCE [LARGE SCALE GENOMIC DNA]</scope>
    <source>
        <strain evidence="4 5">DSM 28697</strain>
    </source>
</reference>
<organism evidence="4 5">
    <name type="scientific">Aureibacillus halotolerans</name>
    <dbReference type="NCBI Taxonomy" id="1508390"/>
    <lineage>
        <taxon>Bacteria</taxon>
        <taxon>Bacillati</taxon>
        <taxon>Bacillota</taxon>
        <taxon>Bacilli</taxon>
        <taxon>Bacillales</taxon>
        <taxon>Bacillaceae</taxon>
        <taxon>Aureibacillus</taxon>
    </lineage>
</organism>
<dbReference type="EMBL" id="SNYJ01000014">
    <property type="protein sequence ID" value="TDQ37197.1"/>
    <property type="molecule type" value="Genomic_DNA"/>
</dbReference>
<dbReference type="PANTHER" id="PTHR43080:SF26">
    <property type="entry name" value="REGULATORY PROTEIN"/>
    <property type="match status" value="1"/>
</dbReference>
<evidence type="ECO:0000256" key="1">
    <source>
        <dbReference type="ARBA" id="ARBA00023122"/>
    </source>
</evidence>
<dbReference type="Gene3D" id="3.10.580.10">
    <property type="entry name" value="CBS-domain"/>
    <property type="match status" value="1"/>
</dbReference>
<dbReference type="SUPFAM" id="SSF54631">
    <property type="entry name" value="CBS-domain pair"/>
    <property type="match status" value="1"/>
</dbReference>
<proteinExistence type="predicted"/>
<gene>
    <name evidence="4" type="ORF">EV213_11476</name>
</gene>
<sequence>MNVAFFLLPKQEVAYVYSDFTIRQALEKMRFHRYTSIPVVDRDGAYQGTLGEGDLLWHIFDSKGTAEELGRMPLSDVKRYRHHDPILINANIEDLFSHASDQNFVPVVDDEGRFIGIIRRREIMNELTSQYKSKSSN</sequence>
<evidence type="ECO:0000313" key="5">
    <source>
        <dbReference type="Proteomes" id="UP000295632"/>
    </source>
</evidence>
<feature type="domain" description="CBS" evidence="3">
    <location>
        <begin position="7"/>
        <end position="67"/>
    </location>
</feature>
<keyword evidence="1 2" id="KW-0129">CBS domain</keyword>
<dbReference type="Pfam" id="PF00571">
    <property type="entry name" value="CBS"/>
    <property type="match status" value="2"/>
</dbReference>
<keyword evidence="5" id="KW-1185">Reference proteome</keyword>
<dbReference type="InterPro" id="IPR051257">
    <property type="entry name" value="Diverse_CBS-Domain"/>
</dbReference>
<dbReference type="PANTHER" id="PTHR43080">
    <property type="entry name" value="CBS DOMAIN-CONTAINING PROTEIN CBSX3, MITOCHONDRIAL"/>
    <property type="match status" value="1"/>
</dbReference>
<dbReference type="PROSITE" id="PS51371">
    <property type="entry name" value="CBS"/>
    <property type="match status" value="1"/>
</dbReference>
<evidence type="ECO:0000256" key="2">
    <source>
        <dbReference type="PROSITE-ProRule" id="PRU00703"/>
    </source>
</evidence>
<name>A0A4V3D4Q8_9BACI</name>
<evidence type="ECO:0000313" key="4">
    <source>
        <dbReference type="EMBL" id="TDQ37197.1"/>
    </source>
</evidence>
<dbReference type="AlphaFoldDB" id="A0A4V3D4Q8"/>
<protein>
    <submittedName>
        <fullName evidence="4">CBS domain-containing protein</fullName>
    </submittedName>
</protein>
<accession>A0A4V3D4Q8</accession>